<evidence type="ECO:0000313" key="2">
    <source>
        <dbReference type="Proteomes" id="UP000596337"/>
    </source>
</evidence>
<proteinExistence type="predicted"/>
<accession>A0AA92LSX8</accession>
<sequence length="137" mass="15611">MPVDLNNLEMAMEFVSGDLSFGAEAYLNTQSGQIHYIGDGVDEVVPDDIEDSDHYLCLPSKRDLGLGRRTVLEFVSRELPSEYDLISDYFSRKGAFAKFKHRLEQIGATEQWYQFQSLATKQALKDWCEENSVTYVA</sequence>
<name>A0AA92LSX8_9VIBR</name>
<organism evidence="1 2">
    <name type="scientific">Vibrio diabolicus</name>
    <dbReference type="NCBI Taxonomy" id="50719"/>
    <lineage>
        <taxon>Bacteria</taxon>
        <taxon>Pseudomonadati</taxon>
        <taxon>Pseudomonadota</taxon>
        <taxon>Gammaproteobacteria</taxon>
        <taxon>Vibrionales</taxon>
        <taxon>Vibrionaceae</taxon>
        <taxon>Vibrio</taxon>
        <taxon>Vibrio diabolicus subgroup</taxon>
    </lineage>
</organism>
<dbReference type="EMBL" id="CP069195">
    <property type="protein sequence ID" value="QRG82630.1"/>
    <property type="molecule type" value="Genomic_DNA"/>
</dbReference>
<dbReference type="Proteomes" id="UP000596337">
    <property type="component" value="Chromosome 1"/>
</dbReference>
<dbReference type="Pfam" id="PF03682">
    <property type="entry name" value="UPF0158"/>
    <property type="match status" value="1"/>
</dbReference>
<dbReference type="InterPro" id="IPR005361">
    <property type="entry name" value="UPF0158"/>
</dbReference>
<evidence type="ECO:0000313" key="1">
    <source>
        <dbReference type="EMBL" id="QRG82630.1"/>
    </source>
</evidence>
<protein>
    <submittedName>
        <fullName evidence="1">Uncharacterized protein</fullName>
    </submittedName>
</protein>
<reference evidence="1 2" key="1">
    <citation type="submission" date="2021-01" db="EMBL/GenBank/DDBJ databases">
        <title>Characterization of a novel blaVMB-2- harboring plasmid in Vibrio diabolicus.</title>
        <authorList>
            <person name="Liu M."/>
        </authorList>
    </citation>
    <scope>NUCLEOTIDE SEQUENCE [LARGE SCALE GENOMIC DNA]</scope>
    <source>
        <strain evidence="1 2">SLV18</strain>
    </source>
</reference>
<dbReference type="RefSeq" id="WP_203346709.1">
    <property type="nucleotide sequence ID" value="NZ_CANMHC010000031.1"/>
</dbReference>
<dbReference type="AlphaFoldDB" id="A0AA92LSX8"/>
<gene>
    <name evidence="1" type="ORF">JOS67_13785</name>
</gene>